<reference evidence="1 2" key="1">
    <citation type="journal article" date="2003" name="J. Bacteriol.">
        <title>Complete genome sequence of the ammonia-oxidizing bacterium and obligate chemolithoautotroph Nitrosomonas europaea.</title>
        <authorList>
            <person name="Chain P."/>
            <person name="Lamerdin J."/>
            <person name="Larimer F."/>
            <person name="Regala W."/>
            <person name="Land M."/>
            <person name="Hauser L."/>
            <person name="Hooper A."/>
            <person name="Klotz M."/>
            <person name="Norton J."/>
            <person name="Sayavedra-Soto L."/>
            <person name="Arciero D."/>
            <person name="Hommes N."/>
            <person name="Whittaker M."/>
            <person name="Arp D."/>
        </authorList>
    </citation>
    <scope>NUCLEOTIDE SEQUENCE [LARGE SCALE GENOMIC DNA]</scope>
    <source>
        <strain evidence="2">ATCC 19718 / CIP 103999 / KCTC 2705 / NBRC 14298</strain>
    </source>
</reference>
<proteinExistence type="predicted"/>
<dbReference type="Proteomes" id="UP000001416">
    <property type="component" value="Chromosome"/>
</dbReference>
<accession>Q82WE7</accession>
<dbReference type="InterPro" id="IPR014993">
    <property type="entry name" value="DUF1841"/>
</dbReference>
<dbReference type="eggNOG" id="ENOG50315C6">
    <property type="taxonomic scope" value="Bacteria"/>
</dbReference>
<name>Q82WE7_NITEU</name>
<evidence type="ECO:0008006" key="3">
    <source>
        <dbReference type="Google" id="ProtNLM"/>
    </source>
</evidence>
<dbReference type="Pfam" id="PF08897">
    <property type="entry name" value="DUF1841"/>
    <property type="match status" value="1"/>
</dbReference>
<evidence type="ECO:0000313" key="2">
    <source>
        <dbReference type="Proteomes" id="UP000001416"/>
    </source>
</evidence>
<dbReference type="EMBL" id="AL954747">
    <property type="protein sequence ID" value="CAD84648.1"/>
    <property type="molecule type" value="Genomic_DNA"/>
</dbReference>
<dbReference type="DNASU" id="1081675"/>
<dbReference type="STRING" id="228410.NE0737"/>
<dbReference type="AlphaFoldDB" id="Q82WE7"/>
<dbReference type="HOGENOM" id="CLU_120353_0_0_4"/>
<protein>
    <recommendedName>
        <fullName evidence="3">DUF1841 domain-containing protein</fullName>
    </recommendedName>
</protein>
<keyword evidence="2" id="KW-1185">Reference proteome</keyword>
<gene>
    <name evidence="1" type="ordered locus">NE0737</name>
</gene>
<sequence length="164" mass="19190">MTAELSCHLLVSPFTKSAVMFNPSRDQARRLFFDTWQKYHRKEPLSGMETIALEVILQHPEYHSMLQDVERYLDKDFPPELGETNPFLHMSMHVAIREQLAIDQPAGILQRFEQLKTRLQGDEHEAMHHVMECLAEMLWHSQRNQTAPDAGIYLECMDKRIGNK</sequence>
<evidence type="ECO:0000313" key="1">
    <source>
        <dbReference type="EMBL" id="CAD84648.1"/>
    </source>
</evidence>
<dbReference type="KEGG" id="neu:NE0737"/>
<organism evidence="1 2">
    <name type="scientific">Nitrosomonas europaea (strain ATCC 19718 / CIP 103999 / KCTC 2705 / NBRC 14298)</name>
    <dbReference type="NCBI Taxonomy" id="228410"/>
    <lineage>
        <taxon>Bacteria</taxon>
        <taxon>Pseudomonadati</taxon>
        <taxon>Pseudomonadota</taxon>
        <taxon>Betaproteobacteria</taxon>
        <taxon>Nitrosomonadales</taxon>
        <taxon>Nitrosomonadaceae</taxon>
        <taxon>Nitrosomonas</taxon>
    </lineage>
</organism>